<dbReference type="EMBL" id="JACICY010000009">
    <property type="protein sequence ID" value="MBB3862057.1"/>
    <property type="molecule type" value="Genomic_DNA"/>
</dbReference>
<evidence type="ECO:0000259" key="7">
    <source>
        <dbReference type="Pfam" id="PF07715"/>
    </source>
</evidence>
<dbReference type="Pfam" id="PF00593">
    <property type="entry name" value="TonB_dep_Rec_b-barrel"/>
    <property type="match status" value="1"/>
</dbReference>
<sequence length="843" mass="90812">MLRTVSLAALAIALLPTTAFADTEAAPSEIIVTARLAKTARDEQAAAPNVVNVQSAETIAKYPDVNSAEALSRMPGVSLSIDTSEGRYVNIRGLDGNFNGATFGGVVLLNTSPSYTYFNAAGRAVEFDTVPIGAVDRMTVTKTGLPDREAEGIGGSIELSPRTAIGAKRLFAHVTLGGGLETDRNTGLYRDEVVIGGPLGGTNANGEAPFSFVLSQFLYNDKRSFDDTEVAYKDNQPATPDKAFDALELRHYAYNRKRYGFSGEFDFTPDTNTRIYLRGNVTGYNERVLRNRLNINGLGDSVTVDPAKPNGFIATGASTEKTLRDSDVKEQNAVFQLGGDHHFGDVHVEWFGAYSRATYTKYNDYNATFAGPSNLSVGYDNTTNPNYPTFKVLSGASITDPANYALDSIKNSTEKSHDHEWSYSLSAAMPLHLAANDELKVGGKLRYREKVSMPYGAGKFSPSGAPILWSYATSGSPVTNYYNTGTSIGPNIDPAQMSKLFGASGTAIALNTGSYFDDTENIAAAYLQYQATFGQLGVLAGVRYEHTKAIYRGIGDSIIGGAVVNGPLSTPHSYDNVFPTLQLRYQAAPNLVARATYSTGIARPGFYQTLQATSIDVGGGVVSTGNPNLKPMYGNNFDLSLEYYLPGSGVISLGAFDKEVRNYIVTRTVRGAYPGITGTALIQTYDNVSGAHARGIEANFVDKFRGLPGLLNGFGVDANLTYVASAVVVRDGEGSVSMPGTIPWTWNASLFYERGPVQLRVASQFESSVLFGVGRSRANDIFQDSRFTVDFNGSYKLSGNVEFYVNAKNLTNAPLRVYEGAPNRPIQREFYDLTLEGGVKLSF</sequence>
<evidence type="ECO:0000256" key="3">
    <source>
        <dbReference type="ARBA" id="ARBA00023237"/>
    </source>
</evidence>
<comment type="subcellular location">
    <subcellularLocation>
        <location evidence="1 4">Cell outer membrane</location>
    </subcellularLocation>
</comment>
<keyword evidence="5" id="KW-0732">Signal</keyword>
<feature type="domain" description="TonB-dependent receptor-like beta-barrel" evidence="6">
    <location>
        <begin position="375"/>
        <end position="810"/>
    </location>
</feature>
<evidence type="ECO:0000313" key="8">
    <source>
        <dbReference type="EMBL" id="MBB3862057.1"/>
    </source>
</evidence>
<dbReference type="InterPro" id="IPR010104">
    <property type="entry name" value="TonB_rcpt_bac"/>
</dbReference>
<dbReference type="SUPFAM" id="SSF56935">
    <property type="entry name" value="Porins"/>
    <property type="match status" value="1"/>
</dbReference>
<evidence type="ECO:0000256" key="4">
    <source>
        <dbReference type="RuleBase" id="RU003357"/>
    </source>
</evidence>
<evidence type="ECO:0000313" key="9">
    <source>
        <dbReference type="Proteomes" id="UP000562395"/>
    </source>
</evidence>
<comment type="similarity">
    <text evidence="4">Belongs to the TonB-dependent receptor family.</text>
</comment>
<accession>A0A7W6A111</accession>
<reference evidence="8 9" key="1">
    <citation type="submission" date="2020-08" db="EMBL/GenBank/DDBJ databases">
        <title>Genomic Encyclopedia of Type Strains, Phase IV (KMG-IV): sequencing the most valuable type-strain genomes for metagenomic binning, comparative biology and taxonomic classification.</title>
        <authorList>
            <person name="Goeker M."/>
        </authorList>
    </citation>
    <scope>NUCLEOTIDE SEQUENCE [LARGE SCALE GENOMIC DNA]</scope>
    <source>
        <strain evidence="8 9">DSM 14552</strain>
    </source>
</reference>
<feature type="chain" id="PRO_5030535035" evidence="5">
    <location>
        <begin position="22"/>
        <end position="843"/>
    </location>
</feature>
<keyword evidence="3" id="KW-0998">Cell outer membrane</keyword>
<dbReference type="InterPro" id="IPR000531">
    <property type="entry name" value="Beta-barrel_TonB"/>
</dbReference>
<organism evidence="8 9">
    <name type="scientific">Novosphingobium hassiacum</name>
    <dbReference type="NCBI Taxonomy" id="173676"/>
    <lineage>
        <taxon>Bacteria</taxon>
        <taxon>Pseudomonadati</taxon>
        <taxon>Pseudomonadota</taxon>
        <taxon>Alphaproteobacteria</taxon>
        <taxon>Sphingomonadales</taxon>
        <taxon>Sphingomonadaceae</taxon>
        <taxon>Novosphingobium</taxon>
    </lineage>
</organism>
<dbReference type="PANTHER" id="PTHR40980:SF4">
    <property type="entry name" value="TONB-DEPENDENT RECEPTOR-LIKE BETA-BARREL DOMAIN-CONTAINING PROTEIN"/>
    <property type="match status" value="1"/>
</dbReference>
<comment type="caution">
    <text evidence="8">The sequence shown here is derived from an EMBL/GenBank/DDBJ whole genome shotgun (WGS) entry which is preliminary data.</text>
</comment>
<dbReference type="Gene3D" id="2.40.170.20">
    <property type="entry name" value="TonB-dependent receptor, beta-barrel domain"/>
    <property type="match status" value="1"/>
</dbReference>
<feature type="signal peptide" evidence="5">
    <location>
        <begin position="1"/>
        <end position="21"/>
    </location>
</feature>
<keyword evidence="8" id="KW-0675">Receptor</keyword>
<dbReference type="AlphaFoldDB" id="A0A7W6A111"/>
<evidence type="ECO:0000259" key="6">
    <source>
        <dbReference type="Pfam" id="PF00593"/>
    </source>
</evidence>
<keyword evidence="9" id="KW-1185">Reference proteome</keyword>
<dbReference type="Pfam" id="PF07715">
    <property type="entry name" value="Plug"/>
    <property type="match status" value="1"/>
</dbReference>
<dbReference type="Gene3D" id="2.170.130.10">
    <property type="entry name" value="TonB-dependent receptor, plug domain"/>
    <property type="match status" value="1"/>
</dbReference>
<gene>
    <name evidence="8" type="ORF">GGQ88_003351</name>
</gene>
<evidence type="ECO:0000256" key="5">
    <source>
        <dbReference type="SAM" id="SignalP"/>
    </source>
</evidence>
<evidence type="ECO:0000256" key="1">
    <source>
        <dbReference type="ARBA" id="ARBA00004442"/>
    </source>
</evidence>
<evidence type="ECO:0000256" key="2">
    <source>
        <dbReference type="ARBA" id="ARBA00023136"/>
    </source>
</evidence>
<name>A0A7W6A111_9SPHN</name>
<keyword evidence="4" id="KW-0798">TonB box</keyword>
<dbReference type="GO" id="GO:0009279">
    <property type="term" value="C:cell outer membrane"/>
    <property type="evidence" value="ECO:0007669"/>
    <property type="project" value="UniProtKB-SubCell"/>
</dbReference>
<dbReference type="RefSeq" id="WP_183614545.1">
    <property type="nucleotide sequence ID" value="NZ_JACICY010000009.1"/>
</dbReference>
<proteinExistence type="inferred from homology"/>
<dbReference type="NCBIfam" id="TIGR01782">
    <property type="entry name" value="TonB-Xanth-Caul"/>
    <property type="match status" value="1"/>
</dbReference>
<keyword evidence="2 4" id="KW-0472">Membrane</keyword>
<dbReference type="InterPro" id="IPR036942">
    <property type="entry name" value="Beta-barrel_TonB_sf"/>
</dbReference>
<dbReference type="InterPro" id="IPR037066">
    <property type="entry name" value="Plug_dom_sf"/>
</dbReference>
<dbReference type="PANTHER" id="PTHR40980">
    <property type="entry name" value="PLUG DOMAIN-CONTAINING PROTEIN"/>
    <property type="match status" value="1"/>
</dbReference>
<feature type="domain" description="TonB-dependent receptor plug" evidence="7">
    <location>
        <begin position="45"/>
        <end position="144"/>
    </location>
</feature>
<dbReference type="InterPro" id="IPR012910">
    <property type="entry name" value="Plug_dom"/>
</dbReference>
<dbReference type="Proteomes" id="UP000562395">
    <property type="component" value="Unassembled WGS sequence"/>
</dbReference>
<protein>
    <submittedName>
        <fullName evidence="8">TonB-dependent receptor</fullName>
    </submittedName>
</protein>